<feature type="non-terminal residue" evidence="1">
    <location>
        <position position="252"/>
    </location>
</feature>
<sequence>MSRTVLVLTVVHHPEDARVRHRQIAALLAEGWQVTYAASWRGYGLTPPDGIPGLTAVDVARARGRHRVRAQRDGRRVLRDLGPRHDVILLHDPELLPAAAGLRGLPPVVWDVHEDTAAAVEVRGWIPRPLRAVARGGVRVAERWAERHLILMLADEGYAARFRREHAVVPNTTAVDRHPVRAGRRDERGRHRVVYLGSVTMERGAPEMVVVGRELRERTDGQVVLEVLGPAHGPAEGLLRRAVEAGDLEWRG</sequence>
<dbReference type="AlphaFoldDB" id="A0A285VVM1"/>
<evidence type="ECO:0000313" key="1">
    <source>
        <dbReference type="EMBL" id="SOC58099.1"/>
    </source>
</evidence>
<proteinExistence type="predicted"/>
<evidence type="ECO:0000313" key="2">
    <source>
        <dbReference type="Proteomes" id="UP000219688"/>
    </source>
</evidence>
<gene>
    <name evidence="1" type="ORF">SAMN05421879_12216</name>
</gene>
<name>A0A285VVM1_9MICO</name>
<reference evidence="2" key="1">
    <citation type="submission" date="2017-08" db="EMBL/GenBank/DDBJ databases">
        <authorList>
            <person name="Varghese N."/>
            <person name="Submissions S."/>
        </authorList>
    </citation>
    <scope>NUCLEOTIDE SEQUENCE [LARGE SCALE GENOMIC DNA]</scope>
    <source>
        <strain evidence="2">USBA17B2</strain>
    </source>
</reference>
<dbReference type="Proteomes" id="UP000219688">
    <property type="component" value="Unassembled WGS sequence"/>
</dbReference>
<organism evidence="1 2">
    <name type="scientific">Ornithinimicrobium cerasi</name>
    <dbReference type="NCBI Taxonomy" id="2248773"/>
    <lineage>
        <taxon>Bacteria</taxon>
        <taxon>Bacillati</taxon>
        <taxon>Actinomycetota</taxon>
        <taxon>Actinomycetes</taxon>
        <taxon>Micrococcales</taxon>
        <taxon>Ornithinimicrobiaceae</taxon>
        <taxon>Ornithinimicrobium</taxon>
    </lineage>
</organism>
<accession>A0A285VVM1</accession>
<dbReference type="SUPFAM" id="SSF53756">
    <property type="entry name" value="UDP-Glycosyltransferase/glycogen phosphorylase"/>
    <property type="match status" value="1"/>
</dbReference>
<keyword evidence="2" id="KW-1185">Reference proteome</keyword>
<protein>
    <submittedName>
        <fullName evidence="1">Uncharacterized protein</fullName>
    </submittedName>
</protein>
<dbReference type="RefSeq" id="WP_097189317.1">
    <property type="nucleotide sequence ID" value="NZ_OBQK01000022.1"/>
</dbReference>
<dbReference type="EMBL" id="OBQK01000022">
    <property type="protein sequence ID" value="SOC58099.1"/>
    <property type="molecule type" value="Genomic_DNA"/>
</dbReference>